<feature type="domain" description="Probable transposase IS891/IS1136/IS1341" evidence="9">
    <location>
        <begin position="169"/>
        <end position="282"/>
    </location>
</feature>
<reference evidence="12 13" key="1">
    <citation type="submission" date="2019-01" db="EMBL/GenBank/DDBJ databases">
        <title>Coherence of Microcystis species and biogeography revealed through population genomics.</title>
        <authorList>
            <person name="Perez-Carrascal O.M."/>
            <person name="Terrat Y."/>
            <person name="Giani A."/>
            <person name="Fortin N."/>
            <person name="Tromas N."/>
            <person name="Shapiro B.J."/>
        </authorList>
    </citation>
    <scope>NUCLEOTIDE SEQUENCE [LARGE SCALE GENOMIC DNA]</scope>
    <source>
        <strain evidence="12">Mv_BB_P_19951000_S68D</strain>
    </source>
</reference>
<gene>
    <name evidence="12" type="ORF">EWV77_15610</name>
</gene>
<protein>
    <submittedName>
        <fullName evidence="12">Transposase</fullName>
    </submittedName>
</protein>
<evidence type="ECO:0000259" key="9">
    <source>
        <dbReference type="Pfam" id="PF01385"/>
    </source>
</evidence>
<evidence type="ECO:0000313" key="13">
    <source>
        <dbReference type="Proteomes" id="UP000320674"/>
    </source>
</evidence>
<dbReference type="AlphaFoldDB" id="A0A552HIV7"/>
<feature type="region of interest" description="Disordered" evidence="8">
    <location>
        <begin position="218"/>
        <end position="238"/>
    </location>
</feature>
<evidence type="ECO:0000256" key="3">
    <source>
        <dbReference type="ARBA" id="ARBA00022578"/>
    </source>
</evidence>
<organism evidence="12 13">
    <name type="scientific">Microcystis viridis Mv_BB_P_19951000_S68D</name>
    <dbReference type="NCBI Taxonomy" id="2486270"/>
    <lineage>
        <taxon>Bacteria</taxon>
        <taxon>Bacillati</taxon>
        <taxon>Cyanobacteriota</taxon>
        <taxon>Cyanophyceae</taxon>
        <taxon>Oscillatoriophycideae</taxon>
        <taxon>Chroococcales</taxon>
        <taxon>Microcystaceae</taxon>
        <taxon>Microcystis</taxon>
    </lineage>
</organism>
<dbReference type="PANTHER" id="PTHR30405:SF25">
    <property type="entry name" value="RNA-GUIDED DNA ENDONUCLEASE INSQ-RELATED"/>
    <property type="match status" value="1"/>
</dbReference>
<proteinExistence type="inferred from homology"/>
<dbReference type="GO" id="GO:0003677">
    <property type="term" value="F:DNA binding"/>
    <property type="evidence" value="ECO:0007669"/>
    <property type="project" value="UniProtKB-KW"/>
</dbReference>
<evidence type="ECO:0000256" key="1">
    <source>
        <dbReference type="ARBA" id="ARBA00008761"/>
    </source>
</evidence>
<evidence type="ECO:0000259" key="10">
    <source>
        <dbReference type="Pfam" id="PF07282"/>
    </source>
</evidence>
<dbReference type="InterPro" id="IPR051399">
    <property type="entry name" value="RNA-guided_DNA_endo/Transpos"/>
</dbReference>
<evidence type="ECO:0000256" key="8">
    <source>
        <dbReference type="SAM" id="MobiDB-lite"/>
    </source>
</evidence>
<evidence type="ECO:0000256" key="7">
    <source>
        <dbReference type="ARBA" id="ARBA00023172"/>
    </source>
</evidence>
<evidence type="ECO:0000256" key="2">
    <source>
        <dbReference type="ARBA" id="ARBA00011044"/>
    </source>
</evidence>
<dbReference type="Pfam" id="PF12323">
    <property type="entry name" value="HTH_OrfB_IS605"/>
    <property type="match status" value="1"/>
</dbReference>
<evidence type="ECO:0000313" key="12">
    <source>
        <dbReference type="EMBL" id="TRU71149.1"/>
    </source>
</evidence>
<keyword evidence="6" id="KW-0238">DNA-binding</keyword>
<sequence length="403" mass="46239">MKARYQYRIYPTNQQKRLLSKLFGCVRVVWNNTLAYCQELYQQGEKKPKYTELSKRLTQIKKTEEKNWLTEVSSIPLQQSLRDLETAYSNFFASCQGERKGKKVKPPKFKKRKSKQSARFTDNGFTVNQHHVTLAKIGDLKVVWSRPLPSKPSSVTVIKDAADRYFLSFVVEIQLETLPDNEQAVGIDLGIATFATLDTGEKINAPKPLKKRLKRLKKAQRNLSRKQKESKRREKARKRVAKIHAKIKDTRTDFLHKLSTRIVRENQTIILEDLNTSGMVKNRKLSRAISDLGWRSFRDMLSAKSDKYGRNFRIISRWEPTSQRCSCCGNIGGKKALNIREWECLFCGTFHDRDINAAVNIKVAGGHSETLNGRGGKRKTSVKEAASCEALTPFSDHSKKVAW</sequence>
<dbReference type="GO" id="GO:0006310">
    <property type="term" value="P:DNA recombination"/>
    <property type="evidence" value="ECO:0007669"/>
    <property type="project" value="UniProtKB-KW"/>
</dbReference>
<dbReference type="PANTHER" id="PTHR30405">
    <property type="entry name" value="TRANSPOSASE"/>
    <property type="match status" value="1"/>
</dbReference>
<evidence type="ECO:0000256" key="5">
    <source>
        <dbReference type="ARBA" id="ARBA00022833"/>
    </source>
</evidence>
<dbReference type="GO" id="GO:0046872">
    <property type="term" value="F:metal ion binding"/>
    <property type="evidence" value="ECO:0007669"/>
    <property type="project" value="UniProtKB-KW"/>
</dbReference>
<feature type="domain" description="Transposase putative helix-turn-helix" evidence="11">
    <location>
        <begin position="1"/>
        <end position="46"/>
    </location>
</feature>
<comment type="similarity">
    <text evidence="1">In the C-terminal section; belongs to the transposase 35 family.</text>
</comment>
<dbReference type="GO" id="GO:0032196">
    <property type="term" value="P:transposition"/>
    <property type="evidence" value="ECO:0007669"/>
    <property type="project" value="UniProtKB-KW"/>
</dbReference>
<dbReference type="Proteomes" id="UP000320674">
    <property type="component" value="Unassembled WGS sequence"/>
</dbReference>
<evidence type="ECO:0000256" key="6">
    <source>
        <dbReference type="ARBA" id="ARBA00023125"/>
    </source>
</evidence>
<accession>A0A552HIV7</accession>
<dbReference type="InterPro" id="IPR021027">
    <property type="entry name" value="Transposase_put_HTH"/>
</dbReference>
<evidence type="ECO:0000259" key="11">
    <source>
        <dbReference type="Pfam" id="PF12323"/>
    </source>
</evidence>
<feature type="domain" description="Cas12f1-like TNB" evidence="10">
    <location>
        <begin position="294"/>
        <end position="361"/>
    </location>
</feature>
<keyword evidence="5" id="KW-0862">Zinc</keyword>
<name>A0A552HIV7_MICVR</name>
<keyword evidence="7" id="KW-0233">DNA recombination</keyword>
<dbReference type="NCBIfam" id="TIGR01766">
    <property type="entry name" value="IS200/IS605 family accessory protein TnpB-like domain"/>
    <property type="match status" value="1"/>
</dbReference>
<keyword evidence="3" id="KW-0815">Transposition</keyword>
<dbReference type="NCBIfam" id="NF040570">
    <property type="entry name" value="guided_TnpB"/>
    <property type="match status" value="1"/>
</dbReference>
<dbReference type="Pfam" id="PF07282">
    <property type="entry name" value="Cas12f1-like_TNB"/>
    <property type="match status" value="1"/>
</dbReference>
<dbReference type="Pfam" id="PF01385">
    <property type="entry name" value="OrfB_IS605"/>
    <property type="match status" value="1"/>
</dbReference>
<keyword evidence="4" id="KW-0479">Metal-binding</keyword>
<evidence type="ECO:0000256" key="4">
    <source>
        <dbReference type="ARBA" id="ARBA00022723"/>
    </source>
</evidence>
<dbReference type="EMBL" id="SFAZ01000225">
    <property type="protein sequence ID" value="TRU71149.1"/>
    <property type="molecule type" value="Genomic_DNA"/>
</dbReference>
<dbReference type="InterPro" id="IPR010095">
    <property type="entry name" value="Cas12f1-like_TNB"/>
</dbReference>
<comment type="caution">
    <text evidence="12">The sequence shown here is derived from an EMBL/GenBank/DDBJ whole genome shotgun (WGS) entry which is preliminary data.</text>
</comment>
<dbReference type="InterPro" id="IPR001959">
    <property type="entry name" value="Transposase"/>
</dbReference>
<comment type="similarity">
    <text evidence="2">In the N-terminal section; belongs to the transposase 2 family.</text>
</comment>